<keyword evidence="1" id="KW-0175">Coiled coil</keyword>
<keyword evidence="2" id="KW-0472">Membrane</keyword>
<organism evidence="5 6">
    <name type="scientific">Tenacibaculum platacis</name>
    <dbReference type="NCBI Taxonomy" id="3137852"/>
    <lineage>
        <taxon>Bacteria</taxon>
        <taxon>Pseudomonadati</taxon>
        <taxon>Bacteroidota</taxon>
        <taxon>Flavobacteriia</taxon>
        <taxon>Flavobacteriales</taxon>
        <taxon>Flavobacteriaceae</taxon>
        <taxon>Tenacibaculum</taxon>
    </lineage>
</organism>
<sequence>MRKKKYNTIQDLLEDQSFNDWALNPESSDAVDWELWLKEAPTNKVLAAEAKDIIIGINFKKEIVSEDKVNSEWDKLADRIQNLEDKKSSQQEKDRKRLVNVKYLSIAATLLLLVSLSVFTYSLFSTVTHKTTYGEMLNVVLEDGSVVTLNSNSSISYTNFNPRSIELSGEAFFKVKKDLVSKAKFRVKTKDLTVEVFGTQFNVKTLQNKTNVFLEEGSIMLNLNNGNEQKMIPGNYIEYSSSESKILVNNNNTLGDQHVSWKSGNLIFENTNLEEALIKIADNYGVEFKHHSAETKEILITGKVPTTNLEICLNAIKKSTNIKIQKENGILVVYKN</sequence>
<evidence type="ECO:0000256" key="2">
    <source>
        <dbReference type="SAM" id="Phobius"/>
    </source>
</evidence>
<comment type="caution">
    <text evidence="5">The sequence shown here is derived from an EMBL/GenBank/DDBJ whole genome shotgun (WGS) entry which is preliminary data.</text>
</comment>
<dbReference type="RefSeq" id="WP_348711969.1">
    <property type="nucleotide sequence ID" value="NZ_CAXIXY010000004.1"/>
</dbReference>
<dbReference type="PANTHER" id="PTHR30273:SF2">
    <property type="entry name" value="PROTEIN FECR"/>
    <property type="match status" value="1"/>
</dbReference>
<feature type="domain" description="FecR protein" evidence="3">
    <location>
        <begin position="128"/>
        <end position="219"/>
    </location>
</feature>
<feature type="coiled-coil region" evidence="1">
    <location>
        <begin position="66"/>
        <end position="93"/>
    </location>
</feature>
<proteinExistence type="predicted"/>
<feature type="transmembrane region" description="Helical" evidence="2">
    <location>
        <begin position="103"/>
        <end position="124"/>
    </location>
</feature>
<dbReference type="Proteomes" id="UP001497416">
    <property type="component" value="Unassembled WGS sequence"/>
</dbReference>
<accession>A0ABP1EPP2</accession>
<dbReference type="Gene3D" id="2.60.120.1440">
    <property type="match status" value="1"/>
</dbReference>
<keyword evidence="6" id="KW-1185">Reference proteome</keyword>
<dbReference type="Gene3D" id="3.55.50.30">
    <property type="match status" value="1"/>
</dbReference>
<dbReference type="InterPro" id="IPR012373">
    <property type="entry name" value="Ferrdict_sens_TM"/>
</dbReference>
<reference evidence="5 6" key="1">
    <citation type="submission" date="2024-05" db="EMBL/GenBank/DDBJ databases">
        <authorList>
            <person name="Duchaud E."/>
        </authorList>
    </citation>
    <scope>NUCLEOTIDE SEQUENCE [LARGE SCALE GENOMIC DNA]</scope>
    <source>
        <strain evidence="5">Ena-SAMPLE-TAB-13-05-2024-13:56:06:370-140302</strain>
    </source>
</reference>
<keyword evidence="2" id="KW-1133">Transmembrane helix</keyword>
<dbReference type="Pfam" id="PF04773">
    <property type="entry name" value="FecR"/>
    <property type="match status" value="1"/>
</dbReference>
<keyword evidence="2 5" id="KW-0812">Transmembrane</keyword>
<dbReference type="PANTHER" id="PTHR30273">
    <property type="entry name" value="PERIPLASMIC SIGNAL SENSOR AND SIGMA FACTOR ACTIVATOR FECR-RELATED"/>
    <property type="match status" value="1"/>
</dbReference>
<dbReference type="InterPro" id="IPR032508">
    <property type="entry name" value="FecR_C"/>
</dbReference>
<protein>
    <submittedName>
        <fullName evidence="5">Transmembrane sensor</fullName>
    </submittedName>
</protein>
<name>A0ABP1EPP2_9FLAO</name>
<evidence type="ECO:0000259" key="3">
    <source>
        <dbReference type="Pfam" id="PF04773"/>
    </source>
</evidence>
<evidence type="ECO:0000256" key="1">
    <source>
        <dbReference type="SAM" id="Coils"/>
    </source>
</evidence>
<evidence type="ECO:0000313" key="6">
    <source>
        <dbReference type="Proteomes" id="UP001497416"/>
    </source>
</evidence>
<gene>
    <name evidence="5" type="ORF">T190607A01A_20467</name>
</gene>
<evidence type="ECO:0000259" key="4">
    <source>
        <dbReference type="Pfam" id="PF16344"/>
    </source>
</evidence>
<dbReference type="InterPro" id="IPR006860">
    <property type="entry name" value="FecR"/>
</dbReference>
<feature type="domain" description="Protein FecR C-terminal" evidence="4">
    <location>
        <begin position="266"/>
        <end position="330"/>
    </location>
</feature>
<dbReference type="Pfam" id="PF16344">
    <property type="entry name" value="FecR_C"/>
    <property type="match status" value="1"/>
</dbReference>
<dbReference type="PIRSF" id="PIRSF018266">
    <property type="entry name" value="FecR"/>
    <property type="match status" value="1"/>
</dbReference>
<evidence type="ECO:0000313" key="5">
    <source>
        <dbReference type="EMBL" id="CAL2085405.1"/>
    </source>
</evidence>
<dbReference type="EMBL" id="CAXIXY010000004">
    <property type="protein sequence ID" value="CAL2085405.1"/>
    <property type="molecule type" value="Genomic_DNA"/>
</dbReference>